<sequence>MLIYPISILSTCESEKSFVVTRDFARLAVIPGSYASAARDDAGMLPKGGGITRFLERPVPWNGHLSWRQSTTRW</sequence>
<dbReference type="Proteomes" id="UP000004221">
    <property type="component" value="Unassembled WGS sequence"/>
</dbReference>
<name>I4EM40_9BACT</name>
<proteinExistence type="predicted"/>
<reference evidence="1 2" key="1">
    <citation type="journal article" date="2012" name="ISME J.">
        <title>Nitrification expanded: discovery, physiology and genomics of a nitrite-oxidizing bacterium from the phylum Chloroflexi.</title>
        <authorList>
            <person name="Sorokin D.Y."/>
            <person name="Lucker S."/>
            <person name="Vejmelkova D."/>
            <person name="Kostrikina N.A."/>
            <person name="Kleerebezem R."/>
            <person name="Rijpstra W.I."/>
            <person name="Damste J.S."/>
            <person name="Le Paslier D."/>
            <person name="Muyzer G."/>
            <person name="Wagner M."/>
            <person name="van Loosdrecht M.C."/>
            <person name="Daims H."/>
        </authorList>
    </citation>
    <scope>NUCLEOTIDE SEQUENCE [LARGE SCALE GENOMIC DNA]</scope>
    <source>
        <strain evidence="2">none</strain>
    </source>
</reference>
<organism evidence="1 2">
    <name type="scientific">Nitrolancea hollandica Lb</name>
    <dbReference type="NCBI Taxonomy" id="1129897"/>
    <lineage>
        <taxon>Bacteria</taxon>
        <taxon>Pseudomonadati</taxon>
        <taxon>Thermomicrobiota</taxon>
        <taxon>Thermomicrobia</taxon>
        <taxon>Sphaerobacterales</taxon>
        <taxon>Sphaerobacterineae</taxon>
        <taxon>Sphaerobacteraceae</taxon>
        <taxon>Nitrolancea</taxon>
    </lineage>
</organism>
<accession>I4EM40</accession>
<comment type="caution">
    <text evidence="1">The sequence shown here is derived from an EMBL/GenBank/DDBJ whole genome shotgun (WGS) entry which is preliminary data.</text>
</comment>
<evidence type="ECO:0000313" key="1">
    <source>
        <dbReference type="EMBL" id="CCF85753.1"/>
    </source>
</evidence>
<dbReference type="AlphaFoldDB" id="I4EM40"/>
<evidence type="ECO:0000313" key="2">
    <source>
        <dbReference type="Proteomes" id="UP000004221"/>
    </source>
</evidence>
<keyword evidence="2" id="KW-1185">Reference proteome</keyword>
<gene>
    <name evidence="1" type="ORF">NITHO_5600003</name>
</gene>
<protein>
    <submittedName>
        <fullName evidence="1">Uncharacterized protein</fullName>
    </submittedName>
</protein>
<dbReference type="EMBL" id="CAGS01000513">
    <property type="protein sequence ID" value="CCF85753.1"/>
    <property type="molecule type" value="Genomic_DNA"/>
</dbReference>